<proteinExistence type="predicted"/>
<dbReference type="EMBL" id="JABEXW010000609">
    <property type="protein sequence ID" value="KAF4961450.1"/>
    <property type="molecule type" value="Genomic_DNA"/>
</dbReference>
<feature type="region of interest" description="Disordered" evidence="1">
    <location>
        <begin position="312"/>
        <end position="350"/>
    </location>
</feature>
<feature type="region of interest" description="Disordered" evidence="1">
    <location>
        <begin position="1"/>
        <end position="23"/>
    </location>
</feature>
<name>A0A8H4TNW4_9HYPO</name>
<feature type="compositionally biased region" description="Basic and acidic residues" evidence="1">
    <location>
        <begin position="321"/>
        <end position="331"/>
    </location>
</feature>
<evidence type="ECO:0000256" key="1">
    <source>
        <dbReference type="SAM" id="MobiDB-lite"/>
    </source>
</evidence>
<gene>
    <name evidence="2" type="ORF">FSARC_10185</name>
</gene>
<evidence type="ECO:0000313" key="3">
    <source>
        <dbReference type="Proteomes" id="UP000622797"/>
    </source>
</evidence>
<dbReference type="AlphaFoldDB" id="A0A8H4TNW4"/>
<organism evidence="2 3">
    <name type="scientific">Fusarium sarcochroum</name>
    <dbReference type="NCBI Taxonomy" id="1208366"/>
    <lineage>
        <taxon>Eukaryota</taxon>
        <taxon>Fungi</taxon>
        <taxon>Dikarya</taxon>
        <taxon>Ascomycota</taxon>
        <taxon>Pezizomycotina</taxon>
        <taxon>Sordariomycetes</taxon>
        <taxon>Hypocreomycetidae</taxon>
        <taxon>Hypocreales</taxon>
        <taxon>Nectriaceae</taxon>
        <taxon>Fusarium</taxon>
        <taxon>Fusarium lateritium species complex</taxon>
    </lineage>
</organism>
<evidence type="ECO:0000313" key="2">
    <source>
        <dbReference type="EMBL" id="KAF4961450.1"/>
    </source>
</evidence>
<reference evidence="2" key="2">
    <citation type="submission" date="2020-05" db="EMBL/GenBank/DDBJ databases">
        <authorList>
            <person name="Kim H.-S."/>
            <person name="Proctor R.H."/>
            <person name="Brown D.W."/>
        </authorList>
    </citation>
    <scope>NUCLEOTIDE SEQUENCE</scope>
    <source>
        <strain evidence="2">NRRL 20472</strain>
    </source>
</reference>
<accession>A0A8H4TNW4</accession>
<reference evidence="2" key="1">
    <citation type="journal article" date="2020" name="BMC Genomics">
        <title>Correction to: Identification and distribution of gene clusters required for synthesis of sphingolipid metabolism inhibitors in diverse species of the filamentous fungus Fusarium.</title>
        <authorList>
            <person name="Kim H.S."/>
            <person name="Lohmar J.M."/>
            <person name="Busman M."/>
            <person name="Brown D.W."/>
            <person name="Naumann T.A."/>
            <person name="Divon H.H."/>
            <person name="Lysoe E."/>
            <person name="Uhlig S."/>
            <person name="Proctor R.H."/>
        </authorList>
    </citation>
    <scope>NUCLEOTIDE SEQUENCE</scope>
    <source>
        <strain evidence="2">NRRL 20472</strain>
    </source>
</reference>
<dbReference type="Proteomes" id="UP000622797">
    <property type="component" value="Unassembled WGS sequence"/>
</dbReference>
<keyword evidence="3" id="KW-1185">Reference proteome</keyword>
<sequence>MPKQTTPKEAQQTRKSKVPTARSSAKLLSEAFLRTVNSDDMFENPLPNSKLRMRQTENAQLIAGFILTSGSQLGSLLQKNAGHLQVLSLAERFNKADEELTTEGQRDQVYKNILPLPSKKSGRRRSLSHSHVEPDGVHGIFVTYKKQLGDDKQMWFRSPLVDQAQHAKRHDIPYYKNTFPNLLHDSPHGEVPWKNATVSGGIPPLDPSSIMLRTTFQLRLEILFPALIDGQQLLLVLEAYNHFLESTPSFCQVSLRSFAAAMENSILSNWRLRSSQGRIDTPWHKVWPSIPRINSRNVEEISRSPRYPVAKGQHRRLPAAMKDKTEVRSSTDSKITPKNPFDKNAPGDTSQEVAKPVLWSASGRMAPSDKAWNKSGCPSVSTWSTVPPKTLTFFLAKLQLSTEEAYTSQQEIKRSKYLLELYMRTGESEVVDTATERRQVVNDIARYFEPAISIMERVSGNMLINTLVKHSDSPEELLFH</sequence>
<protein>
    <submittedName>
        <fullName evidence="2">Uncharacterized protein</fullName>
    </submittedName>
</protein>
<comment type="caution">
    <text evidence="2">The sequence shown here is derived from an EMBL/GenBank/DDBJ whole genome shotgun (WGS) entry which is preliminary data.</text>
</comment>
<feature type="compositionally biased region" description="Polar residues" evidence="1">
    <location>
        <begin position="1"/>
        <end position="10"/>
    </location>
</feature>